<reference evidence="3" key="1">
    <citation type="journal article" date="2020" name="Stud. Mycol.">
        <title>101 Dothideomycetes genomes: a test case for predicting lifestyles and emergence of pathogens.</title>
        <authorList>
            <person name="Haridas S."/>
            <person name="Albert R."/>
            <person name="Binder M."/>
            <person name="Bloem J."/>
            <person name="Labutti K."/>
            <person name="Salamov A."/>
            <person name="Andreopoulos B."/>
            <person name="Baker S."/>
            <person name="Barry K."/>
            <person name="Bills G."/>
            <person name="Bluhm B."/>
            <person name="Cannon C."/>
            <person name="Castanera R."/>
            <person name="Culley D."/>
            <person name="Daum C."/>
            <person name="Ezra D."/>
            <person name="Gonzalez J."/>
            <person name="Henrissat B."/>
            <person name="Kuo A."/>
            <person name="Liang C."/>
            <person name="Lipzen A."/>
            <person name="Lutzoni F."/>
            <person name="Magnuson J."/>
            <person name="Mondo S."/>
            <person name="Nolan M."/>
            <person name="Ohm R."/>
            <person name="Pangilinan J."/>
            <person name="Park H.-J."/>
            <person name="Ramirez L."/>
            <person name="Alfaro M."/>
            <person name="Sun H."/>
            <person name="Tritt A."/>
            <person name="Yoshinaga Y."/>
            <person name="Zwiers L.-H."/>
            <person name="Turgeon B."/>
            <person name="Goodwin S."/>
            <person name="Spatafora J."/>
            <person name="Crous P."/>
            <person name="Grigoriev I."/>
        </authorList>
    </citation>
    <scope>NUCLEOTIDE SEQUENCE</scope>
    <source>
        <strain evidence="3">CBS 115976</strain>
    </source>
</reference>
<evidence type="ECO:0000313" key="4">
    <source>
        <dbReference type="Proteomes" id="UP000799302"/>
    </source>
</evidence>
<proteinExistence type="inferred from homology"/>
<dbReference type="GO" id="GO:0005634">
    <property type="term" value="C:nucleus"/>
    <property type="evidence" value="ECO:0007669"/>
    <property type="project" value="TreeGrafter"/>
</dbReference>
<comment type="similarity">
    <text evidence="2">Belongs to the POMP/UMP1 family.</text>
</comment>
<organism evidence="3 4">
    <name type="scientific">Microthyrium microscopicum</name>
    <dbReference type="NCBI Taxonomy" id="703497"/>
    <lineage>
        <taxon>Eukaryota</taxon>
        <taxon>Fungi</taxon>
        <taxon>Dikarya</taxon>
        <taxon>Ascomycota</taxon>
        <taxon>Pezizomycotina</taxon>
        <taxon>Dothideomycetes</taxon>
        <taxon>Dothideomycetes incertae sedis</taxon>
        <taxon>Microthyriales</taxon>
        <taxon>Microthyriaceae</taxon>
        <taxon>Microthyrium</taxon>
    </lineage>
</organism>
<dbReference type="Proteomes" id="UP000799302">
    <property type="component" value="Unassembled WGS sequence"/>
</dbReference>
<dbReference type="PANTHER" id="PTHR12828:SF3">
    <property type="entry name" value="PROTEASOME MATURATION PROTEIN"/>
    <property type="match status" value="1"/>
</dbReference>
<dbReference type="Pfam" id="PF05348">
    <property type="entry name" value="UMP1"/>
    <property type="match status" value="1"/>
</dbReference>
<evidence type="ECO:0000256" key="1">
    <source>
        <dbReference type="ARBA" id="ARBA00023186"/>
    </source>
</evidence>
<dbReference type="GO" id="GO:0005737">
    <property type="term" value="C:cytoplasm"/>
    <property type="evidence" value="ECO:0007669"/>
    <property type="project" value="TreeGrafter"/>
</dbReference>
<accession>A0A6A6U9X1</accession>
<dbReference type="OrthoDB" id="15001at2759"/>
<dbReference type="EMBL" id="MU004237">
    <property type="protein sequence ID" value="KAF2667918.1"/>
    <property type="molecule type" value="Genomic_DNA"/>
</dbReference>
<evidence type="ECO:0000313" key="3">
    <source>
        <dbReference type="EMBL" id="KAF2667918.1"/>
    </source>
</evidence>
<name>A0A6A6U9X1_9PEZI</name>
<keyword evidence="1" id="KW-0143">Chaperone</keyword>
<dbReference type="InterPro" id="IPR008012">
    <property type="entry name" value="Ump1"/>
</dbReference>
<keyword evidence="4" id="KW-1185">Reference proteome</keyword>
<dbReference type="GO" id="GO:0043248">
    <property type="term" value="P:proteasome assembly"/>
    <property type="evidence" value="ECO:0007669"/>
    <property type="project" value="InterPro"/>
</dbReference>
<evidence type="ECO:0008006" key="5">
    <source>
        <dbReference type="Google" id="ProtNLM"/>
    </source>
</evidence>
<sequence>MSIRIVPTKPHNTQTTPLLSAPSAPGVHDTLRASIAEAPISGIPTTTCTSHTNNSLDSTHPLEARLTAWVSTREQMTSTALRHTYGLAAPIKRAMELNAVRAGSWRPAVLGRLPGGGQSVHEDILMGKETEVAWEDVFGAGEEMRERPSLFSEMVKGARIS</sequence>
<gene>
    <name evidence="3" type="ORF">BT63DRAFT_426767</name>
</gene>
<dbReference type="PANTHER" id="PTHR12828">
    <property type="entry name" value="PROTEASOME MATURATION PROTEIN UMP1"/>
    <property type="match status" value="1"/>
</dbReference>
<protein>
    <recommendedName>
        <fullName evidence="5">Proteasome maturation factor UMP1</fullName>
    </recommendedName>
</protein>
<dbReference type="AlphaFoldDB" id="A0A6A6U9X1"/>
<evidence type="ECO:0000256" key="2">
    <source>
        <dbReference type="ARBA" id="ARBA00043974"/>
    </source>
</evidence>